<dbReference type="PIRSF" id="PIRSF000505">
    <property type="entry name" value="EPSPS"/>
    <property type="match status" value="1"/>
</dbReference>
<dbReference type="CDD" id="cd01556">
    <property type="entry name" value="EPSP_synthase"/>
    <property type="match status" value="1"/>
</dbReference>
<reference evidence="11 12" key="1">
    <citation type="submission" date="2015-12" db="EMBL/GenBank/DDBJ databases">
        <title>Draft genome sequence of the thermoanaerobe Thermotalea metallivorans, an isolate from the runoff channel of the Great Artesian Basin, Australia.</title>
        <authorList>
            <person name="Patel B.K."/>
        </authorList>
    </citation>
    <scope>NUCLEOTIDE SEQUENCE [LARGE SCALE GENOMIC DNA]</scope>
    <source>
        <strain evidence="11 12">B2-1</strain>
    </source>
</reference>
<dbReference type="GO" id="GO:0008652">
    <property type="term" value="P:amino acid biosynthetic process"/>
    <property type="evidence" value="ECO:0007669"/>
    <property type="project" value="UniProtKB-KW"/>
</dbReference>
<keyword evidence="12" id="KW-1185">Reference proteome</keyword>
<dbReference type="PANTHER" id="PTHR21090:SF5">
    <property type="entry name" value="PENTAFUNCTIONAL AROM POLYPEPTIDE"/>
    <property type="match status" value="1"/>
</dbReference>
<keyword evidence="6 9" id="KW-0808">Transferase</keyword>
<feature type="binding site" evidence="9">
    <location>
        <position position="24"/>
    </location>
    <ligand>
        <name>3-phosphoshikimate</name>
        <dbReference type="ChEBI" id="CHEBI:145989"/>
    </ligand>
</feature>
<comment type="similarity">
    <text evidence="3 9">Belongs to the EPSP synthase family.</text>
</comment>
<dbReference type="PROSITE" id="PS00104">
    <property type="entry name" value="EPSP_SYNTHASE_1"/>
    <property type="match status" value="1"/>
</dbReference>
<evidence type="ECO:0000313" key="11">
    <source>
        <dbReference type="EMBL" id="KXG76606.1"/>
    </source>
</evidence>
<evidence type="ECO:0000256" key="5">
    <source>
        <dbReference type="ARBA" id="ARBA00022605"/>
    </source>
</evidence>
<name>A0A140L7T1_9FIRM</name>
<dbReference type="FunFam" id="3.65.10.10:FF:000006">
    <property type="entry name" value="3-phosphoshikimate 1-carboxyvinyltransferase"/>
    <property type="match status" value="1"/>
</dbReference>
<dbReference type="GO" id="GO:0009423">
    <property type="term" value="P:chorismate biosynthetic process"/>
    <property type="evidence" value="ECO:0007669"/>
    <property type="project" value="UniProtKB-UniRule"/>
</dbReference>
<dbReference type="EMBL" id="LOEE01000026">
    <property type="protein sequence ID" value="KXG76606.1"/>
    <property type="molecule type" value="Genomic_DNA"/>
</dbReference>
<keyword evidence="7 9" id="KW-0057">Aromatic amino acid biosynthesis</keyword>
<dbReference type="STRING" id="520762.AN619_09310"/>
<comment type="catalytic activity">
    <reaction evidence="8">
        <text>3-phosphoshikimate + phosphoenolpyruvate = 5-O-(1-carboxyvinyl)-3-phosphoshikimate + phosphate</text>
        <dbReference type="Rhea" id="RHEA:21256"/>
        <dbReference type="ChEBI" id="CHEBI:43474"/>
        <dbReference type="ChEBI" id="CHEBI:57701"/>
        <dbReference type="ChEBI" id="CHEBI:58702"/>
        <dbReference type="ChEBI" id="CHEBI:145989"/>
        <dbReference type="EC" id="2.5.1.19"/>
    </reaction>
    <physiologicalReaction direction="left-to-right" evidence="8">
        <dbReference type="Rhea" id="RHEA:21257"/>
    </physiologicalReaction>
</comment>
<gene>
    <name evidence="11" type="primary">aroA1</name>
    <name evidence="9" type="synonym">aroA</name>
    <name evidence="11" type="ORF">AN619_09310</name>
</gene>
<comment type="function">
    <text evidence="1 9">Catalyzes the transfer of the enolpyruvyl moiety of phosphoenolpyruvate (PEP) to the 5-hydroxyl of shikimate-3-phosphate (S3P) to produce enolpyruvyl shikimate-3-phosphate and inorganic phosphate.</text>
</comment>
<dbReference type="PANTHER" id="PTHR21090">
    <property type="entry name" value="AROM/DEHYDROQUINATE SYNTHASE"/>
    <property type="match status" value="1"/>
</dbReference>
<dbReference type="InterPro" id="IPR001986">
    <property type="entry name" value="Enolpyruvate_Tfrase_dom"/>
</dbReference>
<feature type="binding site" evidence="9">
    <location>
        <position position="91"/>
    </location>
    <ligand>
        <name>phosphoenolpyruvate</name>
        <dbReference type="ChEBI" id="CHEBI:58702"/>
    </ligand>
</feature>
<dbReference type="PATRIC" id="fig|520762.4.peg.1040"/>
<dbReference type="InterPro" id="IPR023193">
    <property type="entry name" value="EPSP_synthase_CS"/>
</dbReference>
<sequence length="428" mass="46951">MFIQPVKGVKMEMVVPGDKSISHRSIMLSSIAEGESKIYNFLMGEDCLNTIDCFQKMGVEIVMGREYIKVGGVGLRGLQRPEERLDVGNSGTTIRLLSGILAGQNFDCEITGDASIQKRPMDRVIQPLRQMGADIYGLEKENYAPLAIKGKGRLKGIHYEMPVASAQVKSAILLAGLYGDGRTSLREFQQSRNHTELMLKYMGGDIEVKGLEVVCRPVEKLQAREIFVPGDISSAAFFLVLGSILDDGEIRIKDVGLNPTRTGIIDVLLQMGANIEVMHKKKCSGEQMGDIRVKRGMLRGIEIGGEIIPRLIDEIPAIAVAACFAEGTTVIRNAEELKVKESNRIKAMVTELKKLGAFIEETKDGMMIQGGKALRGGRIESYQDHRIAMSLTIAGLASKEGVEIDNPECVAISFPTFFDIVAKIMKNK</sequence>
<feature type="binding site" evidence="9">
    <location>
        <position position="20"/>
    </location>
    <ligand>
        <name>3-phosphoshikimate</name>
        <dbReference type="ChEBI" id="CHEBI:145989"/>
    </ligand>
</feature>
<dbReference type="HAMAP" id="MF_00210">
    <property type="entry name" value="EPSP_synth"/>
    <property type="match status" value="1"/>
</dbReference>
<dbReference type="Pfam" id="PF00275">
    <property type="entry name" value="EPSP_synthase"/>
    <property type="match status" value="1"/>
</dbReference>
<evidence type="ECO:0000313" key="12">
    <source>
        <dbReference type="Proteomes" id="UP000070456"/>
    </source>
</evidence>
<comment type="caution">
    <text evidence="9">Lacks conserved residue(s) required for the propagation of feature annotation.</text>
</comment>
<feature type="binding site" evidence="9">
    <location>
        <position position="344"/>
    </location>
    <ligand>
        <name>phosphoenolpyruvate</name>
        <dbReference type="ChEBI" id="CHEBI:58702"/>
    </ligand>
</feature>
<feature type="active site" description="Proton acceptor" evidence="9">
    <location>
        <position position="313"/>
    </location>
</feature>
<feature type="binding site" evidence="9">
    <location>
        <position position="167"/>
    </location>
    <ligand>
        <name>phosphoenolpyruvate</name>
        <dbReference type="ChEBI" id="CHEBI:58702"/>
    </ligand>
</feature>
<dbReference type="Gene3D" id="3.65.10.10">
    <property type="entry name" value="Enolpyruvate transferase domain"/>
    <property type="match status" value="2"/>
</dbReference>
<dbReference type="NCBIfam" id="TIGR01356">
    <property type="entry name" value="aroA"/>
    <property type="match status" value="1"/>
</dbReference>
<protein>
    <recommendedName>
        <fullName evidence="9">3-phosphoshikimate 1-carboxyvinyltransferase</fullName>
        <ecNumber evidence="9">2.5.1.19</ecNumber>
    </recommendedName>
    <alternativeName>
        <fullName evidence="9">5-enolpyruvylshikimate-3-phosphate synthase</fullName>
        <shortName evidence="9">EPSP synthase</shortName>
        <shortName evidence="9">EPSPS</shortName>
    </alternativeName>
</protein>
<evidence type="ECO:0000256" key="9">
    <source>
        <dbReference type="HAMAP-Rule" id="MF_00210"/>
    </source>
</evidence>
<comment type="subunit">
    <text evidence="9">Monomer.</text>
</comment>
<dbReference type="RefSeq" id="WP_068555309.1">
    <property type="nucleotide sequence ID" value="NZ_LOEE01000026.1"/>
</dbReference>
<dbReference type="PROSITE" id="PS00885">
    <property type="entry name" value="EPSP_SYNTHASE_2"/>
    <property type="match status" value="1"/>
</dbReference>
<dbReference type="GO" id="GO:0003866">
    <property type="term" value="F:3-phosphoshikimate 1-carboxyvinyltransferase activity"/>
    <property type="evidence" value="ECO:0007669"/>
    <property type="project" value="UniProtKB-UniRule"/>
</dbReference>
<comment type="pathway">
    <text evidence="2 9">Metabolic intermediate biosynthesis; chorismate biosynthesis; chorismate from D-erythrose 4-phosphate and phosphoenolpyruvate: step 6/7.</text>
</comment>
<feature type="binding site" evidence="9">
    <location>
        <position position="165"/>
    </location>
    <ligand>
        <name>3-phosphoshikimate</name>
        <dbReference type="ChEBI" id="CHEBI:145989"/>
    </ligand>
</feature>
<evidence type="ECO:0000256" key="3">
    <source>
        <dbReference type="ARBA" id="ARBA00009948"/>
    </source>
</evidence>
<feature type="binding site" evidence="9">
    <location>
        <position position="119"/>
    </location>
    <ligand>
        <name>phosphoenolpyruvate</name>
        <dbReference type="ChEBI" id="CHEBI:58702"/>
    </ligand>
</feature>
<organism evidence="11 12">
    <name type="scientific">Thermotalea metallivorans</name>
    <dbReference type="NCBI Taxonomy" id="520762"/>
    <lineage>
        <taxon>Bacteria</taxon>
        <taxon>Bacillati</taxon>
        <taxon>Bacillota</taxon>
        <taxon>Clostridia</taxon>
        <taxon>Peptostreptococcales</taxon>
        <taxon>Thermotaleaceae</taxon>
        <taxon>Thermotalea</taxon>
    </lineage>
</organism>
<evidence type="ECO:0000256" key="1">
    <source>
        <dbReference type="ARBA" id="ARBA00002174"/>
    </source>
</evidence>
<comment type="subcellular location">
    <subcellularLocation>
        <location evidence="9">Cytoplasm</location>
    </subcellularLocation>
</comment>
<feature type="binding site" evidence="9">
    <location>
        <position position="167"/>
    </location>
    <ligand>
        <name>3-phosphoshikimate</name>
        <dbReference type="ChEBI" id="CHEBI:145989"/>
    </ligand>
</feature>
<feature type="domain" description="Enolpyruvate transferase" evidence="10">
    <location>
        <begin position="4"/>
        <end position="419"/>
    </location>
</feature>
<evidence type="ECO:0000256" key="2">
    <source>
        <dbReference type="ARBA" id="ARBA00004811"/>
    </source>
</evidence>
<comment type="caution">
    <text evidence="11">The sequence shown here is derived from an EMBL/GenBank/DDBJ whole genome shotgun (WGS) entry which is preliminary data.</text>
</comment>
<feature type="binding site" evidence="9">
    <location>
        <position position="386"/>
    </location>
    <ligand>
        <name>phosphoenolpyruvate</name>
        <dbReference type="ChEBI" id="CHEBI:58702"/>
    </ligand>
</feature>
<accession>A0A140L7T1</accession>
<feature type="binding site" evidence="9">
    <location>
        <position position="340"/>
    </location>
    <ligand>
        <name>3-phosphoshikimate</name>
        <dbReference type="ChEBI" id="CHEBI:145989"/>
    </ligand>
</feature>
<dbReference type="OrthoDB" id="9809920at2"/>
<dbReference type="UniPathway" id="UPA00053">
    <property type="reaction ID" value="UER00089"/>
</dbReference>
<evidence type="ECO:0000259" key="10">
    <source>
        <dbReference type="Pfam" id="PF00275"/>
    </source>
</evidence>
<evidence type="ECO:0000256" key="8">
    <source>
        <dbReference type="ARBA" id="ARBA00044633"/>
    </source>
</evidence>
<feature type="binding site" evidence="9">
    <location>
        <position position="19"/>
    </location>
    <ligand>
        <name>phosphoenolpyruvate</name>
        <dbReference type="ChEBI" id="CHEBI:58702"/>
    </ligand>
</feature>
<keyword evidence="5 9" id="KW-0028">Amino-acid biosynthesis</keyword>
<keyword evidence="4 9" id="KW-0963">Cytoplasm</keyword>
<proteinExistence type="inferred from homology"/>
<dbReference type="SUPFAM" id="SSF55205">
    <property type="entry name" value="EPT/RTPC-like"/>
    <property type="match status" value="1"/>
</dbReference>
<dbReference type="InterPro" id="IPR013792">
    <property type="entry name" value="RNA3'P_cycl/enolpyr_Trfase_a/b"/>
</dbReference>
<evidence type="ECO:0000256" key="4">
    <source>
        <dbReference type="ARBA" id="ARBA00022490"/>
    </source>
</evidence>
<dbReference type="GO" id="GO:0005737">
    <property type="term" value="C:cytoplasm"/>
    <property type="evidence" value="ECO:0007669"/>
    <property type="project" value="UniProtKB-SubCell"/>
</dbReference>
<dbReference type="InterPro" id="IPR036968">
    <property type="entry name" value="Enolpyruvate_Tfrase_sf"/>
</dbReference>
<evidence type="ECO:0000256" key="7">
    <source>
        <dbReference type="ARBA" id="ARBA00023141"/>
    </source>
</evidence>
<dbReference type="EC" id="2.5.1.19" evidence="9"/>
<feature type="binding site" evidence="9">
    <location>
        <position position="19"/>
    </location>
    <ligand>
        <name>3-phosphoshikimate</name>
        <dbReference type="ChEBI" id="CHEBI:145989"/>
    </ligand>
</feature>
<dbReference type="GO" id="GO:0009073">
    <property type="term" value="P:aromatic amino acid family biosynthetic process"/>
    <property type="evidence" value="ECO:0007669"/>
    <property type="project" value="UniProtKB-KW"/>
</dbReference>
<dbReference type="AlphaFoldDB" id="A0A140L7T1"/>
<evidence type="ECO:0000256" key="6">
    <source>
        <dbReference type="ARBA" id="ARBA00022679"/>
    </source>
</evidence>
<dbReference type="InterPro" id="IPR006264">
    <property type="entry name" value="EPSP_synthase"/>
</dbReference>
<feature type="binding site" evidence="9">
    <location>
        <position position="313"/>
    </location>
    <ligand>
        <name>3-phosphoshikimate</name>
        <dbReference type="ChEBI" id="CHEBI:145989"/>
    </ligand>
</feature>
<dbReference type="Proteomes" id="UP000070456">
    <property type="component" value="Unassembled WGS sequence"/>
</dbReference>
<dbReference type="FunFam" id="3.65.10.10:FF:000005">
    <property type="entry name" value="3-phosphoshikimate 1-carboxyvinyltransferase"/>
    <property type="match status" value="1"/>
</dbReference>